<feature type="transmembrane region" description="Helical" evidence="5">
    <location>
        <begin position="114"/>
        <end position="137"/>
    </location>
</feature>
<evidence type="ECO:0000256" key="1">
    <source>
        <dbReference type="ARBA" id="ARBA00004141"/>
    </source>
</evidence>
<dbReference type="OrthoDB" id="409173at2759"/>
<name>A0A075AX45_ROZAC</name>
<dbReference type="GO" id="GO:0005384">
    <property type="term" value="F:manganese ion transmembrane transporter activity"/>
    <property type="evidence" value="ECO:0007669"/>
    <property type="project" value="TreeGrafter"/>
</dbReference>
<feature type="transmembrane region" description="Helical" evidence="5">
    <location>
        <begin position="412"/>
        <end position="434"/>
    </location>
</feature>
<dbReference type="GO" id="GO:0005770">
    <property type="term" value="C:late endosome"/>
    <property type="evidence" value="ECO:0007669"/>
    <property type="project" value="EnsemblFungi"/>
</dbReference>
<dbReference type="GO" id="GO:0015086">
    <property type="term" value="F:cadmium ion transmembrane transporter activity"/>
    <property type="evidence" value="ECO:0007669"/>
    <property type="project" value="TreeGrafter"/>
</dbReference>
<dbReference type="GO" id="GO:0005802">
    <property type="term" value="C:trans-Golgi network"/>
    <property type="evidence" value="ECO:0007669"/>
    <property type="project" value="EnsemblFungi"/>
</dbReference>
<keyword evidence="7" id="KW-1185">Reference proteome</keyword>
<protein>
    <submittedName>
        <fullName evidence="6">Natural resistance-associated macrophage like domain-containing protein</fullName>
    </submittedName>
</protein>
<dbReference type="HOGENOM" id="CLU_020088_2_0_1"/>
<feature type="transmembrane region" description="Helical" evidence="5">
    <location>
        <begin position="175"/>
        <end position="195"/>
    </location>
</feature>
<dbReference type="GO" id="GO:0006877">
    <property type="term" value="P:intracellular cobalt ion homeostasis"/>
    <property type="evidence" value="ECO:0007669"/>
    <property type="project" value="EnsemblFungi"/>
</dbReference>
<dbReference type="GO" id="GO:0005886">
    <property type="term" value="C:plasma membrane"/>
    <property type="evidence" value="ECO:0007669"/>
    <property type="project" value="TreeGrafter"/>
</dbReference>
<keyword evidence="4 5" id="KW-0472">Membrane</keyword>
<feature type="transmembrane region" description="Helical" evidence="5">
    <location>
        <begin position="351"/>
        <end position="371"/>
    </location>
</feature>
<feature type="transmembrane region" description="Helical" evidence="5">
    <location>
        <begin position="257"/>
        <end position="280"/>
    </location>
</feature>
<dbReference type="PANTHER" id="PTHR11706">
    <property type="entry name" value="SOLUTE CARRIER PROTEIN FAMILY 11 MEMBER"/>
    <property type="match status" value="1"/>
</dbReference>
<evidence type="ECO:0000256" key="4">
    <source>
        <dbReference type="ARBA" id="ARBA00023136"/>
    </source>
</evidence>
<comment type="subcellular location">
    <subcellularLocation>
        <location evidence="1">Membrane</location>
        <topology evidence="1">Multi-pass membrane protein</topology>
    </subcellularLocation>
</comment>
<reference evidence="6 7" key="1">
    <citation type="journal article" date="2013" name="Curr. Biol.">
        <title>Shared signatures of parasitism and phylogenomics unite Cryptomycota and microsporidia.</title>
        <authorList>
            <person name="James T.Y."/>
            <person name="Pelin A."/>
            <person name="Bonen L."/>
            <person name="Ahrendt S."/>
            <person name="Sain D."/>
            <person name="Corradi N."/>
            <person name="Stajich J.E."/>
        </authorList>
    </citation>
    <scope>NUCLEOTIDE SEQUENCE [LARGE SCALE GENOMIC DNA]</scope>
    <source>
        <strain evidence="6 7">CSF55</strain>
    </source>
</reference>
<dbReference type="InterPro" id="IPR001046">
    <property type="entry name" value="NRAMP_fam"/>
</dbReference>
<proteinExistence type="predicted"/>
<dbReference type="AlphaFoldDB" id="A0A075AX45"/>
<organism evidence="6 7">
    <name type="scientific">Rozella allomycis (strain CSF55)</name>
    <dbReference type="NCBI Taxonomy" id="988480"/>
    <lineage>
        <taxon>Eukaryota</taxon>
        <taxon>Fungi</taxon>
        <taxon>Fungi incertae sedis</taxon>
        <taxon>Cryptomycota</taxon>
        <taxon>Cryptomycota incertae sedis</taxon>
        <taxon>Rozella</taxon>
    </lineage>
</organism>
<evidence type="ECO:0000256" key="3">
    <source>
        <dbReference type="ARBA" id="ARBA00022989"/>
    </source>
</evidence>
<feature type="transmembrane region" description="Helical" evidence="5">
    <location>
        <begin position="218"/>
        <end position="236"/>
    </location>
</feature>
<dbReference type="NCBIfam" id="NF001923">
    <property type="entry name" value="PRK00701.1"/>
    <property type="match status" value="1"/>
</dbReference>
<dbReference type="EMBL" id="KE561067">
    <property type="protein sequence ID" value="EPZ33297.1"/>
    <property type="molecule type" value="Genomic_DNA"/>
</dbReference>
<dbReference type="Pfam" id="PF01566">
    <property type="entry name" value="Nramp"/>
    <property type="match status" value="1"/>
</dbReference>
<accession>A0A075AX45</accession>
<feature type="transmembrane region" description="Helical" evidence="5">
    <location>
        <begin position="143"/>
        <end position="163"/>
    </location>
</feature>
<evidence type="ECO:0000256" key="5">
    <source>
        <dbReference type="SAM" id="Phobius"/>
    </source>
</evidence>
<dbReference type="GO" id="GO:0034755">
    <property type="term" value="P:iron ion transmembrane transport"/>
    <property type="evidence" value="ECO:0007669"/>
    <property type="project" value="TreeGrafter"/>
</dbReference>
<evidence type="ECO:0000313" key="6">
    <source>
        <dbReference type="EMBL" id="EPZ33297.1"/>
    </source>
</evidence>
<feature type="transmembrane region" description="Helical" evidence="5">
    <location>
        <begin position="70"/>
        <end position="93"/>
    </location>
</feature>
<keyword evidence="2 5" id="KW-0812">Transmembrane</keyword>
<dbReference type="PANTHER" id="PTHR11706:SF101">
    <property type="entry name" value="MANGANESE TRANSPORTER SMF1"/>
    <property type="match status" value="1"/>
</dbReference>
<sequence>MPALSGTPLISEDADHSEFNFEDNTHLSRMRILINVLRCIGQGFIISIGYMDPGNWSTDIAAGSQFKYKLLHVVLLSNILAIVLQYLSIRLGVFTSRGLAKLTRESIQTKWLWIPMYLVAEVAIIACDLAEVIGSAIGLKLLFGIPISLGIIITSADVIILLMGLDANGNSTIEIVLTLTALLISSCLLADMFMAKPQLSEIVAGFLPSLKILEKDPLFISLGIIGATVMPHNLYLQSDMVAKNNARHHFISLKEKVTHLTMGTIFALCFAFLINCAILITASASFTDRKVDSLEEAAALLEGSLGKSASIIFSVALLFAGQSSSVTGTLAGQIVVESFFDMKIKPWIRRLITRSCAILPALIVVLSMGEASVQNLLVWSQVILSLQLPFAVVPLVYFTSSKEWMGLNKNPTWLTVTSILVASIIIMLNFALLFV</sequence>
<dbReference type="STRING" id="988480.A0A075AX45"/>
<dbReference type="GO" id="GO:0006824">
    <property type="term" value="P:cobalt ion transport"/>
    <property type="evidence" value="ECO:0007669"/>
    <property type="project" value="EnsemblFungi"/>
</dbReference>
<evidence type="ECO:0000313" key="7">
    <source>
        <dbReference type="Proteomes" id="UP000030755"/>
    </source>
</evidence>
<dbReference type="PRINTS" id="PR00447">
    <property type="entry name" value="NATRESASSCMP"/>
</dbReference>
<keyword evidence="3 5" id="KW-1133">Transmembrane helix</keyword>
<evidence type="ECO:0000256" key="2">
    <source>
        <dbReference type="ARBA" id="ARBA00022692"/>
    </source>
</evidence>
<dbReference type="GO" id="GO:0030026">
    <property type="term" value="P:intracellular manganese ion homeostasis"/>
    <property type="evidence" value="ECO:0007669"/>
    <property type="project" value="EnsemblFungi"/>
</dbReference>
<dbReference type="NCBIfam" id="TIGR01197">
    <property type="entry name" value="nramp"/>
    <property type="match status" value="1"/>
</dbReference>
<dbReference type="Proteomes" id="UP000030755">
    <property type="component" value="Unassembled WGS sequence"/>
</dbReference>
<gene>
    <name evidence="6" type="ORF">O9G_001709</name>
</gene>
<feature type="transmembrane region" description="Helical" evidence="5">
    <location>
        <begin position="377"/>
        <end position="400"/>
    </location>
</feature>
<dbReference type="NCBIfam" id="NF037982">
    <property type="entry name" value="Nramp_1"/>
    <property type="match status" value="1"/>
</dbReference>
<feature type="transmembrane region" description="Helical" evidence="5">
    <location>
        <begin position="311"/>
        <end position="331"/>
    </location>
</feature>
<dbReference type="OMA" id="PWMQFYQ"/>